<name>A0A2H0TDX9_9BACT</name>
<keyword evidence="3 7" id="KW-0694">RNA-binding</keyword>
<dbReference type="CDD" id="cd00432">
    <property type="entry name" value="Ribosomal_L18_L5e"/>
    <property type="match status" value="1"/>
</dbReference>
<evidence type="ECO:0000313" key="8">
    <source>
        <dbReference type="EMBL" id="PIR69752.1"/>
    </source>
</evidence>
<dbReference type="NCBIfam" id="TIGR00060">
    <property type="entry name" value="L18_bact"/>
    <property type="match status" value="1"/>
</dbReference>
<accession>A0A2H0TDX9</accession>
<dbReference type="Proteomes" id="UP000231503">
    <property type="component" value="Unassembled WGS sequence"/>
</dbReference>
<dbReference type="PANTHER" id="PTHR12899:SF3">
    <property type="entry name" value="LARGE RIBOSOMAL SUBUNIT PROTEIN UL18M"/>
    <property type="match status" value="1"/>
</dbReference>
<evidence type="ECO:0000256" key="2">
    <source>
        <dbReference type="ARBA" id="ARBA00022730"/>
    </source>
</evidence>
<dbReference type="PANTHER" id="PTHR12899">
    <property type="entry name" value="39S RIBOSOMAL PROTEIN L18, MITOCHONDRIAL"/>
    <property type="match status" value="1"/>
</dbReference>
<comment type="function">
    <text evidence="7">This is one of the proteins that bind and probably mediate the attachment of the 5S RNA into the large ribosomal subunit, where it forms part of the central protuberance.</text>
</comment>
<dbReference type="Gene3D" id="3.30.420.100">
    <property type="match status" value="1"/>
</dbReference>
<dbReference type="SUPFAM" id="SSF53137">
    <property type="entry name" value="Translational machinery components"/>
    <property type="match status" value="1"/>
</dbReference>
<proteinExistence type="inferred from homology"/>
<dbReference type="InterPro" id="IPR005484">
    <property type="entry name" value="Ribosomal_uL18_bac/plant/anim"/>
</dbReference>
<organism evidence="8 9">
    <name type="scientific">Candidatus Niyogibacteria bacterium CG10_big_fil_rev_8_21_14_0_10_46_36</name>
    <dbReference type="NCBI Taxonomy" id="1974726"/>
    <lineage>
        <taxon>Bacteria</taxon>
        <taxon>Candidatus Niyogiibacteriota</taxon>
    </lineage>
</organism>
<dbReference type="GO" id="GO:0003735">
    <property type="term" value="F:structural constituent of ribosome"/>
    <property type="evidence" value="ECO:0007669"/>
    <property type="project" value="InterPro"/>
</dbReference>
<comment type="caution">
    <text evidence="8">The sequence shown here is derived from an EMBL/GenBank/DDBJ whole genome shotgun (WGS) entry which is preliminary data.</text>
</comment>
<dbReference type="InterPro" id="IPR057268">
    <property type="entry name" value="Ribosomal_L18"/>
</dbReference>
<dbReference type="GO" id="GO:0022625">
    <property type="term" value="C:cytosolic large ribosomal subunit"/>
    <property type="evidence" value="ECO:0007669"/>
    <property type="project" value="TreeGrafter"/>
</dbReference>
<keyword evidence="4 7" id="KW-0689">Ribosomal protein</keyword>
<evidence type="ECO:0000256" key="4">
    <source>
        <dbReference type="ARBA" id="ARBA00022980"/>
    </source>
</evidence>
<dbReference type="GO" id="GO:0006412">
    <property type="term" value="P:translation"/>
    <property type="evidence" value="ECO:0007669"/>
    <property type="project" value="UniProtKB-UniRule"/>
</dbReference>
<dbReference type="InterPro" id="IPR004389">
    <property type="entry name" value="Ribosomal_uL18_bac-type"/>
</dbReference>
<evidence type="ECO:0000256" key="3">
    <source>
        <dbReference type="ARBA" id="ARBA00022884"/>
    </source>
</evidence>
<evidence type="ECO:0000256" key="5">
    <source>
        <dbReference type="ARBA" id="ARBA00023274"/>
    </source>
</evidence>
<dbReference type="GO" id="GO:0008097">
    <property type="term" value="F:5S rRNA binding"/>
    <property type="evidence" value="ECO:0007669"/>
    <property type="project" value="TreeGrafter"/>
</dbReference>
<dbReference type="AlphaFoldDB" id="A0A2H0TDX9"/>
<evidence type="ECO:0000256" key="6">
    <source>
        <dbReference type="ARBA" id="ARBA00035197"/>
    </source>
</evidence>
<evidence type="ECO:0000313" key="9">
    <source>
        <dbReference type="Proteomes" id="UP000231503"/>
    </source>
</evidence>
<reference evidence="9" key="1">
    <citation type="submission" date="2017-09" db="EMBL/GenBank/DDBJ databases">
        <title>Depth-based differentiation of microbial function through sediment-hosted aquifers and enrichment of novel symbionts in the deep terrestrial subsurface.</title>
        <authorList>
            <person name="Probst A.J."/>
            <person name="Ladd B."/>
            <person name="Jarett J.K."/>
            <person name="Geller-Mcgrath D.E."/>
            <person name="Sieber C.M.K."/>
            <person name="Emerson J.B."/>
            <person name="Anantharaman K."/>
            <person name="Thomas B.C."/>
            <person name="Malmstrom R."/>
            <person name="Stieglmeier M."/>
            <person name="Klingl A."/>
            <person name="Woyke T."/>
            <person name="Ryan C.M."/>
            <person name="Banfield J.F."/>
        </authorList>
    </citation>
    <scope>NUCLEOTIDE SEQUENCE [LARGE SCALE GENOMIC DNA]</scope>
</reference>
<comment type="subunit">
    <text evidence="7">Part of the 50S ribosomal subunit; part of the 5S rRNA/L5/L18/L25 subcomplex. Contacts the 5S and 23S rRNAs.</text>
</comment>
<comment type="similarity">
    <text evidence="1 7">Belongs to the universal ribosomal protein uL18 family.</text>
</comment>
<evidence type="ECO:0000256" key="7">
    <source>
        <dbReference type="HAMAP-Rule" id="MF_01337"/>
    </source>
</evidence>
<gene>
    <name evidence="7" type="primary">rplR</name>
    <name evidence="8" type="ORF">COU47_01575</name>
</gene>
<sequence>MKTAKELQKKKEGIVRRKRRVRARIHGTRVRPRLSVFHSNKHTYAQLIDDVSGMTIMGVGDAKKGAKKAAKTTKTQTAHELGKKLGEAAVKKGIRRAVFDRSHYKYQGRTKAIAEGAREAGLVL</sequence>
<dbReference type="Pfam" id="PF00861">
    <property type="entry name" value="Ribosomal_L18p"/>
    <property type="match status" value="1"/>
</dbReference>
<dbReference type="EMBL" id="PFCO01000003">
    <property type="protein sequence ID" value="PIR69752.1"/>
    <property type="molecule type" value="Genomic_DNA"/>
</dbReference>
<protein>
    <recommendedName>
        <fullName evidence="6 7">Large ribosomal subunit protein uL18</fullName>
    </recommendedName>
</protein>
<evidence type="ECO:0000256" key="1">
    <source>
        <dbReference type="ARBA" id="ARBA00007116"/>
    </source>
</evidence>
<dbReference type="HAMAP" id="MF_01337_B">
    <property type="entry name" value="Ribosomal_uL18_B"/>
    <property type="match status" value="1"/>
</dbReference>
<keyword evidence="5 7" id="KW-0687">Ribonucleoprotein</keyword>
<keyword evidence="2 7" id="KW-0699">rRNA-binding</keyword>